<gene>
    <name evidence="1" type="ORF">PCAMFM013_S4Jg000046</name>
</gene>
<evidence type="ECO:0000313" key="2">
    <source>
        <dbReference type="Proteomes" id="UP000053732"/>
    </source>
</evidence>
<organism evidence="1 2">
    <name type="scientific">Penicillium camemberti (strain FM 013)</name>
    <dbReference type="NCBI Taxonomy" id="1429867"/>
    <lineage>
        <taxon>Eukaryota</taxon>
        <taxon>Fungi</taxon>
        <taxon>Dikarya</taxon>
        <taxon>Ascomycota</taxon>
        <taxon>Pezizomycotina</taxon>
        <taxon>Eurotiomycetes</taxon>
        <taxon>Eurotiomycetidae</taxon>
        <taxon>Eurotiales</taxon>
        <taxon>Aspergillaceae</taxon>
        <taxon>Penicillium</taxon>
    </lineage>
</organism>
<dbReference type="Proteomes" id="UP000053732">
    <property type="component" value="Unassembled WGS sequence"/>
</dbReference>
<name>A0A0G4PYT7_PENC3</name>
<accession>A0A0G4PYT7</accession>
<keyword evidence="2" id="KW-1185">Reference proteome</keyword>
<reference evidence="1 2" key="1">
    <citation type="journal article" date="2014" name="Nat. Commun.">
        <title>Multiple recent horizontal transfers of a large genomic region in cheese making fungi.</title>
        <authorList>
            <person name="Cheeseman K."/>
            <person name="Ropars J."/>
            <person name="Renault P."/>
            <person name="Dupont J."/>
            <person name="Gouzy J."/>
            <person name="Branca A."/>
            <person name="Abraham A.L."/>
            <person name="Ceppi M."/>
            <person name="Conseiller E."/>
            <person name="Debuchy R."/>
            <person name="Malagnac F."/>
            <person name="Goarin A."/>
            <person name="Silar P."/>
            <person name="Lacoste S."/>
            <person name="Sallet E."/>
            <person name="Bensimon A."/>
            <person name="Giraud T."/>
            <person name="Brygoo Y."/>
        </authorList>
    </citation>
    <scope>NUCLEOTIDE SEQUENCE [LARGE SCALE GENOMIC DNA]</scope>
    <source>
        <strain evidence="2">FM 013</strain>
    </source>
</reference>
<evidence type="ECO:0000313" key="1">
    <source>
        <dbReference type="EMBL" id="CRL31524.1"/>
    </source>
</evidence>
<proteinExistence type="predicted"/>
<protein>
    <submittedName>
        <fullName evidence="1">Str. FM013</fullName>
    </submittedName>
</protein>
<dbReference type="AlphaFoldDB" id="A0A0G4PYT7"/>
<dbReference type="EMBL" id="HG793313">
    <property type="protein sequence ID" value="CRL31524.1"/>
    <property type="molecule type" value="Genomic_DNA"/>
</dbReference>
<sequence>MFQPFKVYNFIDTYLVTELKDLAFKKFTAVVINLGKPKNLDKQLAVIDCLSLAFPKSSLHDKLPR</sequence>